<proteinExistence type="predicted"/>
<reference evidence="1 2" key="1">
    <citation type="submission" date="2020-02" db="EMBL/GenBank/DDBJ databases">
        <title>Draft genome sequence of Haematococcus lacustris strain NIES-144.</title>
        <authorList>
            <person name="Morimoto D."/>
            <person name="Nakagawa S."/>
            <person name="Yoshida T."/>
            <person name="Sawayama S."/>
        </authorList>
    </citation>
    <scope>NUCLEOTIDE SEQUENCE [LARGE SCALE GENOMIC DNA]</scope>
    <source>
        <strain evidence="1 2">NIES-144</strain>
    </source>
</reference>
<organism evidence="1 2">
    <name type="scientific">Haematococcus lacustris</name>
    <name type="common">Green alga</name>
    <name type="synonym">Haematococcus pluvialis</name>
    <dbReference type="NCBI Taxonomy" id="44745"/>
    <lineage>
        <taxon>Eukaryota</taxon>
        <taxon>Viridiplantae</taxon>
        <taxon>Chlorophyta</taxon>
        <taxon>core chlorophytes</taxon>
        <taxon>Chlorophyceae</taxon>
        <taxon>CS clade</taxon>
        <taxon>Chlamydomonadales</taxon>
        <taxon>Haematococcaceae</taxon>
        <taxon>Haematococcus</taxon>
    </lineage>
</organism>
<dbReference type="Proteomes" id="UP000485058">
    <property type="component" value="Unassembled WGS sequence"/>
</dbReference>
<protein>
    <submittedName>
        <fullName evidence="1">Uncharacterized protein</fullName>
    </submittedName>
</protein>
<name>A0A699ZUN6_HAELA</name>
<sequence>MVAHIRVAPNQQASTSHRGPARGLIALACWATKYEVELFKLSVDILARSQPECAAWAPGNWTWQCIDNWSAMLSQLAAAPAVRQCDVVVAGVSATADRVAQVEHTNCEPLQNGVFVCAEFPSHGMHMAYTWHTHGHGRLPPTTFPDREGYDVELA</sequence>
<accession>A0A699ZUN6</accession>
<gene>
    <name evidence="1" type="ORF">HaLaN_19417</name>
</gene>
<evidence type="ECO:0000313" key="2">
    <source>
        <dbReference type="Proteomes" id="UP000485058"/>
    </source>
</evidence>
<keyword evidence="2" id="KW-1185">Reference proteome</keyword>
<dbReference type="EMBL" id="BLLF01001950">
    <property type="protein sequence ID" value="GFH22018.1"/>
    <property type="molecule type" value="Genomic_DNA"/>
</dbReference>
<evidence type="ECO:0000313" key="1">
    <source>
        <dbReference type="EMBL" id="GFH22018.1"/>
    </source>
</evidence>
<dbReference type="AlphaFoldDB" id="A0A699ZUN6"/>
<comment type="caution">
    <text evidence="1">The sequence shown here is derived from an EMBL/GenBank/DDBJ whole genome shotgun (WGS) entry which is preliminary data.</text>
</comment>
<feature type="non-terminal residue" evidence="1">
    <location>
        <position position="1"/>
    </location>
</feature>